<dbReference type="InterPro" id="IPR009125">
    <property type="entry name" value="ATPMK"/>
</dbReference>
<dbReference type="PANTHER" id="PTHR34038:SF1">
    <property type="entry name" value="ATP SYNTHASE MEMBRANE SUBUNIT K, MITOCHONDRIAL"/>
    <property type="match status" value="1"/>
</dbReference>
<comment type="subcellular location">
    <subcellularLocation>
        <location evidence="1">Mitochondrion membrane</location>
        <topology evidence="1">Single-pass membrane protein</topology>
    </subcellularLocation>
</comment>
<evidence type="ECO:0000313" key="7">
    <source>
        <dbReference type="Proteomes" id="UP000314987"/>
    </source>
</evidence>
<dbReference type="OMA" id="CKIEILV"/>
<dbReference type="GO" id="GO:0031966">
    <property type="term" value="C:mitochondrial membrane"/>
    <property type="evidence" value="ECO:0007669"/>
    <property type="project" value="UniProtKB-SubCell"/>
</dbReference>
<protein>
    <recommendedName>
        <fullName evidence="8">ATP synthase membrane subunit DAPIT</fullName>
    </recommendedName>
</protein>
<accession>A0A4X2K937</accession>
<dbReference type="PANTHER" id="PTHR34038">
    <property type="entry name" value="ATP SYNTHASE MEMBRANE SUBUNIT DAPIT, MITOCHONDRIAL"/>
    <property type="match status" value="1"/>
</dbReference>
<evidence type="ECO:0000256" key="3">
    <source>
        <dbReference type="ARBA" id="ARBA00022989"/>
    </source>
</evidence>
<evidence type="ECO:0000256" key="4">
    <source>
        <dbReference type="ARBA" id="ARBA00023128"/>
    </source>
</evidence>
<reference evidence="6" key="2">
    <citation type="submission" date="2025-08" db="UniProtKB">
        <authorList>
            <consortium name="Ensembl"/>
        </authorList>
    </citation>
    <scope>IDENTIFICATION</scope>
</reference>
<name>A0A4X2K937_VOMUR</name>
<reference evidence="7" key="1">
    <citation type="submission" date="2018-12" db="EMBL/GenBank/DDBJ databases">
        <authorList>
            <person name="Yazar S."/>
        </authorList>
    </citation>
    <scope>NUCLEOTIDE SEQUENCE [LARGE SCALE GENOMIC DNA]</scope>
</reference>
<proteinExistence type="predicted"/>
<evidence type="ECO:0000256" key="1">
    <source>
        <dbReference type="ARBA" id="ARBA00004304"/>
    </source>
</evidence>
<dbReference type="Proteomes" id="UP000314987">
    <property type="component" value="Unassembled WGS sequence"/>
</dbReference>
<sequence>MVEALAIRISILAGPKSDSQYHFTGFKNYFNSYTLNGRKNYVLVTYRGIALLLPYFKARYKKTPAVKAK</sequence>
<keyword evidence="4" id="KW-0496">Mitochondrion</keyword>
<dbReference type="GeneTree" id="ENSGT00390000015489"/>
<keyword evidence="5" id="KW-0472">Membrane</keyword>
<evidence type="ECO:0008006" key="8">
    <source>
        <dbReference type="Google" id="ProtNLM"/>
    </source>
</evidence>
<reference evidence="6" key="3">
    <citation type="submission" date="2025-09" db="UniProtKB">
        <authorList>
            <consortium name="Ensembl"/>
        </authorList>
    </citation>
    <scope>IDENTIFICATION</scope>
</reference>
<dbReference type="Ensembl" id="ENSVURT00010006432.1">
    <property type="protein sequence ID" value="ENSVURP00010005685.1"/>
    <property type="gene ID" value="ENSVURG00010004427.1"/>
</dbReference>
<dbReference type="AlphaFoldDB" id="A0A4X2K937"/>
<keyword evidence="3" id="KW-1133">Transmembrane helix</keyword>
<evidence type="ECO:0000256" key="5">
    <source>
        <dbReference type="ARBA" id="ARBA00023136"/>
    </source>
</evidence>
<organism evidence="6 7">
    <name type="scientific">Vombatus ursinus</name>
    <name type="common">Common wombat</name>
    <dbReference type="NCBI Taxonomy" id="29139"/>
    <lineage>
        <taxon>Eukaryota</taxon>
        <taxon>Metazoa</taxon>
        <taxon>Chordata</taxon>
        <taxon>Craniata</taxon>
        <taxon>Vertebrata</taxon>
        <taxon>Euteleostomi</taxon>
        <taxon>Mammalia</taxon>
        <taxon>Metatheria</taxon>
        <taxon>Diprotodontia</taxon>
        <taxon>Vombatidae</taxon>
        <taxon>Vombatus</taxon>
    </lineage>
</organism>
<keyword evidence="2" id="KW-0812">Transmembrane</keyword>
<dbReference type="Pfam" id="PF14960">
    <property type="entry name" value="ATP_synth_reg"/>
    <property type="match status" value="1"/>
</dbReference>
<keyword evidence="7" id="KW-1185">Reference proteome</keyword>
<evidence type="ECO:0000256" key="2">
    <source>
        <dbReference type="ARBA" id="ARBA00022692"/>
    </source>
</evidence>
<evidence type="ECO:0000313" key="6">
    <source>
        <dbReference type="Ensembl" id="ENSVURP00010005685.1"/>
    </source>
</evidence>
<dbReference type="STRING" id="29139.ENSVURP00010005685"/>
<dbReference type="PRINTS" id="PR01821">
    <property type="entry name" value="DAPIT"/>
</dbReference>